<dbReference type="PANTHER" id="PTHR30136">
    <property type="entry name" value="HELIX-TURN-HELIX TRANSCRIPTIONAL REGULATOR, ICLR FAMILY"/>
    <property type="match status" value="1"/>
</dbReference>
<evidence type="ECO:0000256" key="3">
    <source>
        <dbReference type="ARBA" id="ARBA00023163"/>
    </source>
</evidence>
<reference evidence="6 7" key="1">
    <citation type="submission" date="2024-03" db="EMBL/GenBank/DDBJ databases">
        <title>Draft genome sequence of Pseudonocardia nematodicida JCM 31783.</title>
        <authorList>
            <person name="Butdee W."/>
            <person name="Duangmal K."/>
        </authorList>
    </citation>
    <scope>NUCLEOTIDE SEQUENCE [LARGE SCALE GENOMIC DNA]</scope>
    <source>
        <strain evidence="6 7">JCM 31783</strain>
    </source>
</reference>
<dbReference type="PANTHER" id="PTHR30136:SF24">
    <property type="entry name" value="HTH-TYPE TRANSCRIPTIONAL REPRESSOR ALLR"/>
    <property type="match status" value="1"/>
</dbReference>
<keyword evidence="7" id="KW-1185">Reference proteome</keyword>
<proteinExistence type="predicted"/>
<dbReference type="SMART" id="SM00346">
    <property type="entry name" value="HTH_ICLR"/>
    <property type="match status" value="1"/>
</dbReference>
<dbReference type="SUPFAM" id="SSF46785">
    <property type="entry name" value="Winged helix' DNA-binding domain"/>
    <property type="match status" value="1"/>
</dbReference>
<dbReference type="InterPro" id="IPR029016">
    <property type="entry name" value="GAF-like_dom_sf"/>
</dbReference>
<gene>
    <name evidence="6" type="ORF">WIS52_04755</name>
</gene>
<evidence type="ECO:0000259" key="5">
    <source>
        <dbReference type="PROSITE" id="PS51078"/>
    </source>
</evidence>
<keyword evidence="2" id="KW-0238">DNA-binding</keyword>
<evidence type="ECO:0000256" key="1">
    <source>
        <dbReference type="ARBA" id="ARBA00023015"/>
    </source>
</evidence>
<sequence length="260" mass="27407">MGSGSGAAAGTESAGRTLDVLLRFLDGTETLGISELARDMTVSKAVVHRALQTLAGRDMVEFDEATRRYRLGPAAAALGVRALRDSDLRSAARSHLADLQLTTGETVTLSGLLRGGRVYLDQIVSAHEIAMSVEMGRRFPLHAGSSGKCILAHLPADQLDRLLAEPLEQLTAKTVVRPDVLRAELSEINDAGYASSDGERQADAGSVAAAVFGFDGVPVGAISVCGPRSRVTPEFVRRVAPQVVEAARDISTSLGHRGRP</sequence>
<evidence type="ECO:0000313" key="7">
    <source>
        <dbReference type="Proteomes" id="UP001494902"/>
    </source>
</evidence>
<dbReference type="PROSITE" id="PS51078">
    <property type="entry name" value="ICLR_ED"/>
    <property type="match status" value="1"/>
</dbReference>
<evidence type="ECO:0000313" key="6">
    <source>
        <dbReference type="EMBL" id="MEQ3549771.1"/>
    </source>
</evidence>
<dbReference type="InterPro" id="IPR014757">
    <property type="entry name" value="Tscrpt_reg_IclR_C"/>
</dbReference>
<dbReference type="Gene3D" id="1.10.10.10">
    <property type="entry name" value="Winged helix-like DNA-binding domain superfamily/Winged helix DNA-binding domain"/>
    <property type="match status" value="1"/>
</dbReference>
<dbReference type="PROSITE" id="PS51077">
    <property type="entry name" value="HTH_ICLR"/>
    <property type="match status" value="1"/>
</dbReference>
<name>A0ABV1K6J0_9PSEU</name>
<feature type="domain" description="IclR-ED" evidence="5">
    <location>
        <begin position="74"/>
        <end position="256"/>
    </location>
</feature>
<dbReference type="RefSeq" id="WP_349296867.1">
    <property type="nucleotide sequence ID" value="NZ_JBEDNQ010000002.1"/>
</dbReference>
<evidence type="ECO:0000256" key="2">
    <source>
        <dbReference type="ARBA" id="ARBA00023125"/>
    </source>
</evidence>
<dbReference type="EMBL" id="JBEDNQ010000002">
    <property type="protein sequence ID" value="MEQ3549771.1"/>
    <property type="molecule type" value="Genomic_DNA"/>
</dbReference>
<dbReference type="InterPro" id="IPR036388">
    <property type="entry name" value="WH-like_DNA-bd_sf"/>
</dbReference>
<dbReference type="Gene3D" id="3.30.450.40">
    <property type="match status" value="1"/>
</dbReference>
<dbReference type="SUPFAM" id="SSF55781">
    <property type="entry name" value="GAF domain-like"/>
    <property type="match status" value="1"/>
</dbReference>
<dbReference type="InterPro" id="IPR036390">
    <property type="entry name" value="WH_DNA-bd_sf"/>
</dbReference>
<accession>A0ABV1K6J0</accession>
<evidence type="ECO:0000259" key="4">
    <source>
        <dbReference type="PROSITE" id="PS51077"/>
    </source>
</evidence>
<dbReference type="Pfam" id="PF01614">
    <property type="entry name" value="IclR_C"/>
    <property type="match status" value="1"/>
</dbReference>
<keyword evidence="3" id="KW-0804">Transcription</keyword>
<organism evidence="6 7">
    <name type="scientific">Pseudonocardia nematodicida</name>
    <dbReference type="NCBI Taxonomy" id="1206997"/>
    <lineage>
        <taxon>Bacteria</taxon>
        <taxon>Bacillati</taxon>
        <taxon>Actinomycetota</taxon>
        <taxon>Actinomycetes</taxon>
        <taxon>Pseudonocardiales</taxon>
        <taxon>Pseudonocardiaceae</taxon>
        <taxon>Pseudonocardia</taxon>
    </lineage>
</organism>
<dbReference type="InterPro" id="IPR005471">
    <property type="entry name" value="Tscrpt_reg_IclR_N"/>
</dbReference>
<protein>
    <submittedName>
        <fullName evidence="6">IclR family transcriptional regulator</fullName>
    </submittedName>
</protein>
<comment type="caution">
    <text evidence="6">The sequence shown here is derived from an EMBL/GenBank/DDBJ whole genome shotgun (WGS) entry which is preliminary data.</text>
</comment>
<dbReference type="Pfam" id="PF09339">
    <property type="entry name" value="HTH_IclR"/>
    <property type="match status" value="1"/>
</dbReference>
<feature type="domain" description="HTH iclR-type" evidence="4">
    <location>
        <begin position="11"/>
        <end position="73"/>
    </location>
</feature>
<dbReference type="Proteomes" id="UP001494902">
    <property type="component" value="Unassembled WGS sequence"/>
</dbReference>
<keyword evidence="1" id="KW-0805">Transcription regulation</keyword>
<dbReference type="InterPro" id="IPR050707">
    <property type="entry name" value="HTH_MetabolicPath_Reg"/>
</dbReference>